<dbReference type="Pfam" id="PF00565">
    <property type="entry name" value="SNase"/>
    <property type="match status" value="1"/>
</dbReference>
<dbReference type="Gene3D" id="2.40.50.90">
    <property type="match status" value="1"/>
</dbReference>
<dbReference type="InterPro" id="IPR035437">
    <property type="entry name" value="SNase_OB-fold_sf"/>
</dbReference>
<dbReference type="SUPFAM" id="SSF50199">
    <property type="entry name" value="Staphylococcal nuclease"/>
    <property type="match status" value="1"/>
</dbReference>
<keyword evidence="4" id="KW-1185">Reference proteome</keyword>
<dbReference type="EMBL" id="FODT01000002">
    <property type="protein sequence ID" value="SEO29678.1"/>
    <property type="molecule type" value="Genomic_DNA"/>
</dbReference>
<evidence type="ECO:0000313" key="4">
    <source>
        <dbReference type="Proteomes" id="UP000199615"/>
    </source>
</evidence>
<accession>A0A1H8NJR1</accession>
<evidence type="ECO:0000313" key="3">
    <source>
        <dbReference type="EMBL" id="SEO29678.1"/>
    </source>
</evidence>
<feature type="domain" description="TNase-like" evidence="2">
    <location>
        <begin position="25"/>
        <end position="141"/>
    </location>
</feature>
<gene>
    <name evidence="3" type="ORF">SAMN05444123_102136</name>
</gene>
<evidence type="ECO:0000259" key="2">
    <source>
        <dbReference type="PROSITE" id="PS50830"/>
    </source>
</evidence>
<dbReference type="AlphaFoldDB" id="A0A1H8NJR1"/>
<keyword evidence="1" id="KW-0732">Signal</keyword>
<reference evidence="4" key="1">
    <citation type="submission" date="2016-10" db="EMBL/GenBank/DDBJ databases">
        <authorList>
            <person name="Varghese N."/>
            <person name="Submissions S."/>
        </authorList>
    </citation>
    <scope>NUCLEOTIDE SEQUENCE [LARGE SCALE GENOMIC DNA]</scope>
    <source>
        <strain evidence="4">DSM 123</strain>
    </source>
</reference>
<dbReference type="InterPro" id="IPR016071">
    <property type="entry name" value="Staphylococal_nuclease_OB-fold"/>
</dbReference>
<organism evidence="3 4">
    <name type="scientific">Rhodopseudomonas pseudopalustris</name>
    <dbReference type="NCBI Taxonomy" id="1513892"/>
    <lineage>
        <taxon>Bacteria</taxon>
        <taxon>Pseudomonadati</taxon>
        <taxon>Pseudomonadota</taxon>
        <taxon>Alphaproteobacteria</taxon>
        <taxon>Hyphomicrobiales</taxon>
        <taxon>Nitrobacteraceae</taxon>
        <taxon>Rhodopseudomonas</taxon>
    </lineage>
</organism>
<proteinExistence type="predicted"/>
<feature type="chain" id="PRO_5011474514" evidence="1">
    <location>
        <begin position="21"/>
        <end position="246"/>
    </location>
</feature>
<name>A0A1H8NJR1_9BRAD</name>
<evidence type="ECO:0000256" key="1">
    <source>
        <dbReference type="SAM" id="SignalP"/>
    </source>
</evidence>
<dbReference type="OrthoDB" id="9805504at2"/>
<dbReference type="SMART" id="SM00318">
    <property type="entry name" value="SNc"/>
    <property type="match status" value="1"/>
</dbReference>
<dbReference type="RefSeq" id="WP_092681920.1">
    <property type="nucleotide sequence ID" value="NZ_FODT01000002.1"/>
</dbReference>
<feature type="signal peptide" evidence="1">
    <location>
        <begin position="1"/>
        <end position="20"/>
    </location>
</feature>
<dbReference type="PROSITE" id="PS50830">
    <property type="entry name" value="TNASE_3"/>
    <property type="match status" value="1"/>
</dbReference>
<dbReference type="Proteomes" id="UP000199615">
    <property type="component" value="Unassembled WGS sequence"/>
</dbReference>
<protein>
    <submittedName>
        <fullName evidence="3">Nuclease homologue</fullName>
    </submittedName>
</protein>
<sequence>MVAVIFVLAFLVGAPAFAVAADAIVRDAATLQLGGVTYRLEGIDAPELDQRCISEFADPSTCGIEARDAAVKLIGGRAVACRDLGPDPVFKGRRIGACTIAGDNLSQQLVKAGLALSADPKGRFAADETKAKADRVALWKGCFVAPQSFRQWNKTAPLLGAACRDDRQAEMLDVMFPDMPPMPDGCNIKGKLAKRARITGNVGVYQLQGCPSYASLAKPNRWFCSEDDARAAGFRKAYNCRISAKR</sequence>